<keyword evidence="7" id="KW-1185">Reference proteome</keyword>
<feature type="region of interest" description="Disordered" evidence="3">
    <location>
        <begin position="579"/>
        <end position="603"/>
    </location>
</feature>
<keyword evidence="2" id="KW-0677">Repeat</keyword>
<comment type="caution">
    <text evidence="6">The sequence shown here is derived from an EMBL/GenBank/DDBJ whole genome shotgun (WGS) entry which is preliminary data.</text>
</comment>
<dbReference type="EMBL" id="JAVRRG010000061">
    <property type="protein sequence ID" value="KAK5092256.1"/>
    <property type="molecule type" value="Genomic_DNA"/>
</dbReference>
<dbReference type="PANTHER" id="PTHR46228:SF2">
    <property type="entry name" value="KELCH REPEAT PROTEIN (AFU_ORTHOLOGUE AFUA_4G14350)"/>
    <property type="match status" value="1"/>
</dbReference>
<evidence type="ECO:0000256" key="2">
    <source>
        <dbReference type="ARBA" id="ARBA00022737"/>
    </source>
</evidence>
<evidence type="ECO:0000256" key="4">
    <source>
        <dbReference type="SAM" id="Phobius"/>
    </source>
</evidence>
<keyword evidence="4" id="KW-1133">Transmembrane helix</keyword>
<dbReference type="InterPro" id="IPR015915">
    <property type="entry name" value="Kelch-typ_b-propeller"/>
</dbReference>
<gene>
    <name evidence="6" type="ORF">LTR24_005393</name>
</gene>
<evidence type="ECO:0000256" key="5">
    <source>
        <dbReference type="SAM" id="SignalP"/>
    </source>
</evidence>
<feature type="signal peptide" evidence="5">
    <location>
        <begin position="1"/>
        <end position="27"/>
    </location>
</feature>
<feature type="compositionally biased region" description="Polar residues" evidence="3">
    <location>
        <begin position="586"/>
        <end position="598"/>
    </location>
</feature>
<dbReference type="Gene3D" id="2.120.10.80">
    <property type="entry name" value="Kelch-type beta propeller"/>
    <property type="match status" value="1"/>
</dbReference>
<proteinExistence type="predicted"/>
<keyword evidence="4" id="KW-0472">Membrane</keyword>
<keyword evidence="5" id="KW-0732">Signal</keyword>
<name>A0ABR0K9A5_9EURO</name>
<dbReference type="Proteomes" id="UP001345013">
    <property type="component" value="Unassembled WGS sequence"/>
</dbReference>
<keyword evidence="4" id="KW-0812">Transmembrane</keyword>
<keyword evidence="1" id="KW-0880">Kelch repeat</keyword>
<feature type="transmembrane region" description="Helical" evidence="4">
    <location>
        <begin position="498"/>
        <end position="522"/>
    </location>
</feature>
<evidence type="ECO:0000256" key="3">
    <source>
        <dbReference type="SAM" id="MobiDB-lite"/>
    </source>
</evidence>
<evidence type="ECO:0000313" key="6">
    <source>
        <dbReference type="EMBL" id="KAK5092256.1"/>
    </source>
</evidence>
<dbReference type="PANTHER" id="PTHR46228">
    <property type="entry name" value="KELCH DOMAIN-CONTAINING PROTEIN"/>
    <property type="match status" value="1"/>
</dbReference>
<sequence>MLTWLHLERAALSHALWFAYHATSGQAQIASWQGLRTGLIGNSIYAEGGLITNGTWNGERWRDTALVDSSRGALYRINLARPFDASNVSQSLQPVIEDQDPDTPNYSYGAMYMGKDGFVLFGGMADKPAVDEGASSMTSVQLYPLSSSDEKMSNMVRNITIEPPVVPPVMDNPLLWHRCAGSDASVPSEQLSFYVSGMRGENSSVLEFNSDDAAYNHPTILINDMVICNTTDLSKPACESFPLPSFVRPRAEAGLVWLPIDKQGVLVLIGGVEIPGDLYIVSPPKDTLDGPFMTQISLYSIATGSWYVQEVSGDEIPAQTAAFCTTLGIAHDYSSFNIYLYGGYDGTYMSDMPAVRDDVWVLSLPSFRWIRVYDAGPSAHGRQGHRCVSPYPNQMVTIGGTDKLGGSLHSPNFIDVFDMNDLSWTGVYDPLNWSEYKVPKKISNVIGGNENGGSKAIADLNNAELADLFKTRYKGHIPKYYPYATKSLRDHIRGVPRYIRIIVGVLSYMTLCSFAFVAVIVLRRRLQFRNHGIKAADLQSEKWLVAWMHNADGKKQKAAAPVKDDKKVEVLRIPYLDDEDDLAGEGSSQGKSTGTSVRSKQRLLSDDIELRTLTTSP</sequence>
<protein>
    <submittedName>
        <fullName evidence="6">Uncharacterized protein</fullName>
    </submittedName>
</protein>
<evidence type="ECO:0000313" key="7">
    <source>
        <dbReference type="Proteomes" id="UP001345013"/>
    </source>
</evidence>
<dbReference type="SUPFAM" id="SSF50965">
    <property type="entry name" value="Galactose oxidase, central domain"/>
    <property type="match status" value="1"/>
</dbReference>
<feature type="chain" id="PRO_5045162573" evidence="5">
    <location>
        <begin position="28"/>
        <end position="617"/>
    </location>
</feature>
<reference evidence="6 7" key="1">
    <citation type="submission" date="2023-08" db="EMBL/GenBank/DDBJ databases">
        <title>Black Yeasts Isolated from many extreme environments.</title>
        <authorList>
            <person name="Coleine C."/>
            <person name="Stajich J.E."/>
            <person name="Selbmann L."/>
        </authorList>
    </citation>
    <scope>NUCLEOTIDE SEQUENCE [LARGE SCALE GENOMIC DNA]</scope>
    <source>
        <strain evidence="6 7">CCFEE 5885</strain>
    </source>
</reference>
<accession>A0ABR0K9A5</accession>
<evidence type="ECO:0000256" key="1">
    <source>
        <dbReference type="ARBA" id="ARBA00022441"/>
    </source>
</evidence>
<organism evidence="6 7">
    <name type="scientific">Lithohypha guttulata</name>
    <dbReference type="NCBI Taxonomy" id="1690604"/>
    <lineage>
        <taxon>Eukaryota</taxon>
        <taxon>Fungi</taxon>
        <taxon>Dikarya</taxon>
        <taxon>Ascomycota</taxon>
        <taxon>Pezizomycotina</taxon>
        <taxon>Eurotiomycetes</taxon>
        <taxon>Chaetothyriomycetidae</taxon>
        <taxon>Chaetothyriales</taxon>
        <taxon>Trichomeriaceae</taxon>
        <taxon>Lithohypha</taxon>
    </lineage>
</organism>
<dbReference type="InterPro" id="IPR011043">
    <property type="entry name" value="Gal_Oxase/kelch_b-propeller"/>
</dbReference>